<sequence length="275" mass="30388">MCITQKHINCCYLFHFMADRADPNNIKIDQPHIATPTQIQITIPPPPPPPPPLPPHSSSHLKPNLAYTSKGKKPTSPRKMRSPRNTTTSFSNTVSSVRQPLFRGVRSRSGKWVSEIREPKKTRRIWLGTYPSPEMAAAAYDVAALALKGSDTVLNFPDNVSVYPVPASTSPADIRTAAASAAAMMKAKSEEDTTVSSSDHQMEVVCEDNKLLTSEARMVKYEFIDEEEIFDMPNLLVDMAEGMLVSPPRMMGSSLQDDSLAGNSIDDLDNLWNYP</sequence>
<evidence type="ECO:0000256" key="5">
    <source>
        <dbReference type="ARBA" id="ARBA00023163"/>
    </source>
</evidence>
<dbReference type="Pfam" id="PF00847">
    <property type="entry name" value="AP2"/>
    <property type="match status" value="1"/>
</dbReference>
<dbReference type="InterPro" id="IPR045277">
    <property type="entry name" value="DRE1A-I"/>
</dbReference>
<comment type="similarity">
    <text evidence="7">Belongs to the AP2/ERF transcription factor family. ERF subfamily.</text>
</comment>
<keyword evidence="3 10" id="KW-0238">DNA-binding</keyword>
<dbReference type="EMBL" id="BAABME010010327">
    <property type="protein sequence ID" value="GAA0177533.1"/>
    <property type="molecule type" value="Genomic_DNA"/>
</dbReference>
<feature type="domain" description="AP2/ERF" evidence="9">
    <location>
        <begin position="101"/>
        <end position="157"/>
    </location>
</feature>
<dbReference type="CDD" id="cd00018">
    <property type="entry name" value="AP2"/>
    <property type="match status" value="1"/>
</dbReference>
<evidence type="ECO:0000256" key="3">
    <source>
        <dbReference type="ARBA" id="ARBA00023125"/>
    </source>
</evidence>
<evidence type="ECO:0000313" key="10">
    <source>
        <dbReference type="EMBL" id="GAA0177533.1"/>
    </source>
</evidence>
<evidence type="ECO:0000256" key="1">
    <source>
        <dbReference type="ARBA" id="ARBA00004123"/>
    </source>
</evidence>
<evidence type="ECO:0000256" key="2">
    <source>
        <dbReference type="ARBA" id="ARBA00023015"/>
    </source>
</evidence>
<evidence type="ECO:0000256" key="8">
    <source>
        <dbReference type="SAM" id="MobiDB-lite"/>
    </source>
</evidence>
<comment type="subcellular location">
    <subcellularLocation>
        <location evidence="1">Nucleus</location>
    </subcellularLocation>
</comment>
<comment type="caution">
    <text evidence="10">The sequence shown here is derived from an EMBL/GenBank/DDBJ whole genome shotgun (WGS) entry which is preliminary data.</text>
</comment>
<dbReference type="PANTHER" id="PTHR31839:SF85">
    <property type="entry name" value="AP2_ERF DOMAIN-CONTAINING PROTEIN"/>
    <property type="match status" value="1"/>
</dbReference>
<evidence type="ECO:0000313" key="11">
    <source>
        <dbReference type="Proteomes" id="UP001454036"/>
    </source>
</evidence>
<dbReference type="InterPro" id="IPR036955">
    <property type="entry name" value="AP2/ERF_dom_sf"/>
</dbReference>
<keyword evidence="5" id="KW-0804">Transcription</keyword>
<dbReference type="PANTHER" id="PTHR31839">
    <property type="entry name" value="DEHYDRATION-RESPONSIVE ELEMENT-BINDING PROTEIN 1D"/>
    <property type="match status" value="1"/>
</dbReference>
<evidence type="ECO:0000256" key="6">
    <source>
        <dbReference type="ARBA" id="ARBA00023242"/>
    </source>
</evidence>
<dbReference type="SUPFAM" id="SSF54171">
    <property type="entry name" value="DNA-binding domain"/>
    <property type="match status" value="1"/>
</dbReference>
<dbReference type="PROSITE" id="PS51032">
    <property type="entry name" value="AP2_ERF"/>
    <property type="match status" value="1"/>
</dbReference>
<protein>
    <submittedName>
        <fullName evidence="10">DNA-binding transcription factor</fullName>
    </submittedName>
</protein>
<name>A0AAV3RLL3_LITER</name>
<dbReference type="InterPro" id="IPR001471">
    <property type="entry name" value="AP2/ERF_dom"/>
</dbReference>
<gene>
    <name evidence="10" type="ORF">LIER_29708</name>
</gene>
<feature type="region of interest" description="Disordered" evidence="8">
    <location>
        <begin position="38"/>
        <end position="95"/>
    </location>
</feature>
<keyword evidence="6" id="KW-0539">Nucleus</keyword>
<proteinExistence type="inferred from homology"/>
<dbReference type="Gene3D" id="3.30.730.10">
    <property type="entry name" value="AP2/ERF domain"/>
    <property type="match status" value="1"/>
</dbReference>
<dbReference type="Proteomes" id="UP001454036">
    <property type="component" value="Unassembled WGS sequence"/>
</dbReference>
<dbReference type="PRINTS" id="PR00367">
    <property type="entry name" value="ETHRSPELEMNT"/>
</dbReference>
<dbReference type="GO" id="GO:0003700">
    <property type="term" value="F:DNA-binding transcription factor activity"/>
    <property type="evidence" value="ECO:0007669"/>
    <property type="project" value="InterPro"/>
</dbReference>
<dbReference type="AlphaFoldDB" id="A0AAV3RLL3"/>
<feature type="compositionally biased region" description="Pro residues" evidence="8">
    <location>
        <begin position="43"/>
        <end position="55"/>
    </location>
</feature>
<evidence type="ECO:0000256" key="4">
    <source>
        <dbReference type="ARBA" id="ARBA00023159"/>
    </source>
</evidence>
<organism evidence="10 11">
    <name type="scientific">Lithospermum erythrorhizon</name>
    <name type="common">Purple gromwell</name>
    <name type="synonym">Lithospermum officinale var. erythrorhizon</name>
    <dbReference type="NCBI Taxonomy" id="34254"/>
    <lineage>
        <taxon>Eukaryota</taxon>
        <taxon>Viridiplantae</taxon>
        <taxon>Streptophyta</taxon>
        <taxon>Embryophyta</taxon>
        <taxon>Tracheophyta</taxon>
        <taxon>Spermatophyta</taxon>
        <taxon>Magnoliopsida</taxon>
        <taxon>eudicotyledons</taxon>
        <taxon>Gunneridae</taxon>
        <taxon>Pentapetalae</taxon>
        <taxon>asterids</taxon>
        <taxon>lamiids</taxon>
        <taxon>Boraginales</taxon>
        <taxon>Boraginaceae</taxon>
        <taxon>Boraginoideae</taxon>
        <taxon>Lithospermeae</taxon>
        <taxon>Lithospermum</taxon>
    </lineage>
</organism>
<feature type="compositionally biased region" description="Basic residues" evidence="8">
    <location>
        <begin position="70"/>
        <end position="82"/>
    </location>
</feature>
<accession>A0AAV3RLL3</accession>
<feature type="compositionally biased region" description="Low complexity" evidence="8">
    <location>
        <begin position="85"/>
        <end position="95"/>
    </location>
</feature>
<dbReference type="GO" id="GO:0005634">
    <property type="term" value="C:nucleus"/>
    <property type="evidence" value="ECO:0007669"/>
    <property type="project" value="UniProtKB-SubCell"/>
</dbReference>
<evidence type="ECO:0000256" key="7">
    <source>
        <dbReference type="ARBA" id="ARBA00024343"/>
    </source>
</evidence>
<keyword evidence="4" id="KW-0010">Activator</keyword>
<keyword evidence="11" id="KW-1185">Reference proteome</keyword>
<dbReference type="InterPro" id="IPR016177">
    <property type="entry name" value="DNA-bd_dom_sf"/>
</dbReference>
<evidence type="ECO:0000259" key="9">
    <source>
        <dbReference type="PROSITE" id="PS51032"/>
    </source>
</evidence>
<dbReference type="GO" id="GO:0003677">
    <property type="term" value="F:DNA binding"/>
    <property type="evidence" value="ECO:0007669"/>
    <property type="project" value="UniProtKB-KW"/>
</dbReference>
<reference evidence="10 11" key="1">
    <citation type="submission" date="2024-01" db="EMBL/GenBank/DDBJ databases">
        <title>The complete chloroplast genome sequence of Lithospermum erythrorhizon: insights into the phylogenetic relationship among Boraginaceae species and the maternal lineages of purple gromwells.</title>
        <authorList>
            <person name="Okada T."/>
            <person name="Watanabe K."/>
        </authorList>
    </citation>
    <scope>NUCLEOTIDE SEQUENCE [LARGE SCALE GENOMIC DNA]</scope>
</reference>
<dbReference type="SMART" id="SM00380">
    <property type="entry name" value="AP2"/>
    <property type="match status" value="1"/>
</dbReference>
<keyword evidence="2" id="KW-0805">Transcription regulation</keyword>